<accession>A0A368XQZ8</accession>
<organism evidence="5 6">
    <name type="scientific">Pseudorhodoferax soli</name>
    <dbReference type="NCBI Taxonomy" id="545864"/>
    <lineage>
        <taxon>Bacteria</taxon>
        <taxon>Pseudomonadati</taxon>
        <taxon>Pseudomonadota</taxon>
        <taxon>Betaproteobacteria</taxon>
        <taxon>Burkholderiales</taxon>
        <taxon>Comamonadaceae</taxon>
    </lineage>
</organism>
<dbReference type="GO" id="GO:0016787">
    <property type="term" value="F:hydrolase activity"/>
    <property type="evidence" value="ECO:0007669"/>
    <property type="project" value="UniProtKB-KW"/>
</dbReference>
<dbReference type="InterPro" id="IPR052172">
    <property type="entry name" value="UxaA_altronate/galactarate_dh"/>
</dbReference>
<reference evidence="5 6" key="1">
    <citation type="submission" date="2018-07" db="EMBL/GenBank/DDBJ databases">
        <title>Genomic Encyclopedia of Type Strains, Phase IV (KMG-IV): sequencing the most valuable type-strain genomes for metagenomic binning, comparative biology and taxonomic classification.</title>
        <authorList>
            <person name="Goeker M."/>
        </authorList>
    </citation>
    <scope>NUCLEOTIDE SEQUENCE [LARGE SCALE GENOMIC DNA]</scope>
    <source>
        <strain evidence="5 6">DSM 21634</strain>
    </source>
</reference>
<keyword evidence="2" id="KW-0456">Lyase</keyword>
<dbReference type="OrthoDB" id="9804574at2"/>
<evidence type="ECO:0000313" key="5">
    <source>
        <dbReference type="EMBL" id="RCW69576.1"/>
    </source>
</evidence>
<dbReference type="AlphaFoldDB" id="A0A368XQZ8"/>
<evidence type="ECO:0000259" key="3">
    <source>
        <dbReference type="Pfam" id="PF04295"/>
    </source>
</evidence>
<dbReference type="PANTHER" id="PTHR30536:SF5">
    <property type="entry name" value="ALTRONATE DEHYDRATASE"/>
    <property type="match status" value="1"/>
</dbReference>
<dbReference type="PANTHER" id="PTHR30536">
    <property type="entry name" value="ALTRONATE/GALACTARATE DEHYDRATASE"/>
    <property type="match status" value="1"/>
</dbReference>
<feature type="domain" description="D-galactarate/Altronate dehydratase second" evidence="3">
    <location>
        <begin position="15"/>
        <end position="157"/>
    </location>
</feature>
<dbReference type="GO" id="GO:0016829">
    <property type="term" value="F:lyase activity"/>
    <property type="evidence" value="ECO:0007669"/>
    <property type="project" value="UniProtKB-KW"/>
</dbReference>
<feature type="domain" description="D-galactarate/Altronate dehydratase C-terminal" evidence="4">
    <location>
        <begin position="167"/>
        <end position="405"/>
    </location>
</feature>
<keyword evidence="5" id="KW-0378">Hydrolase</keyword>
<dbReference type="Pfam" id="PF20629">
    <property type="entry name" value="GD_AH_C"/>
    <property type="match status" value="1"/>
</dbReference>
<gene>
    <name evidence="5" type="ORF">DES41_106450</name>
</gene>
<proteinExistence type="inferred from homology"/>
<evidence type="ECO:0000256" key="2">
    <source>
        <dbReference type="ARBA" id="ARBA00023239"/>
    </source>
</evidence>
<dbReference type="Proteomes" id="UP000252884">
    <property type="component" value="Unassembled WGS sequence"/>
</dbReference>
<evidence type="ECO:0000259" key="4">
    <source>
        <dbReference type="Pfam" id="PF20629"/>
    </source>
</evidence>
<name>A0A368XQZ8_9BURK</name>
<dbReference type="EMBL" id="QPJK01000006">
    <property type="protein sequence ID" value="RCW69576.1"/>
    <property type="molecule type" value="Genomic_DNA"/>
</dbReference>
<comment type="caution">
    <text evidence="5">The sequence shown here is derived from an EMBL/GenBank/DDBJ whole genome shotgun (WGS) entry which is preliminary data.</text>
</comment>
<dbReference type="InterPro" id="IPR048332">
    <property type="entry name" value="GD_AH_C"/>
</dbReference>
<evidence type="ECO:0000313" key="6">
    <source>
        <dbReference type="Proteomes" id="UP000252884"/>
    </source>
</evidence>
<sequence length="408" mass="42507">MYPPYPTLDAAGFQGHLRPNGRVGTRNHIGIFVVGNCGATAARMVADHFSAKRIAAFSNVDSVLPFVHELGCGMEMTGEPMNLLRRTIAGTIRNPNIAGAVVIALGCERNNIRGFFEQEKLELGPLLHMVVLQEIGGTANAVAAGIAAVEAMLPLANRSVRQTVPAAHLVVGLQSAASDAQAALSANPALGAAVDLLVQAGGTAILSETSDLATIEAQARARAASTAVAEQLAQRIHWWKQYTAGRDTQLTRQKHSDARGLASAAEKARSAWQRAGSTPLQAVYEYAHPVTARGLVVMDTPAYAAVSATGQVAGGATLLALTTGTGSGFGAAGVPTVKLASNSATFVRMQDDLDIDCGPVLDGSASVEEMGRVVFERWLAHASGLPTKSEELGVGENEFVPWPIGVFA</sequence>
<dbReference type="GO" id="GO:0019698">
    <property type="term" value="P:D-galacturonate catabolic process"/>
    <property type="evidence" value="ECO:0007669"/>
    <property type="project" value="TreeGrafter"/>
</dbReference>
<keyword evidence="6" id="KW-1185">Reference proteome</keyword>
<dbReference type="Pfam" id="PF04295">
    <property type="entry name" value="GD_AH_second"/>
    <property type="match status" value="1"/>
</dbReference>
<protein>
    <submittedName>
        <fullName evidence="5">Altronate hydrolase</fullName>
    </submittedName>
</protein>
<dbReference type="RefSeq" id="WP_114469965.1">
    <property type="nucleotide sequence ID" value="NZ_QPJK01000006.1"/>
</dbReference>
<evidence type="ECO:0000256" key="1">
    <source>
        <dbReference type="ARBA" id="ARBA00010986"/>
    </source>
</evidence>
<dbReference type="InterPro" id="IPR007392">
    <property type="entry name" value="GD_AH_second"/>
</dbReference>
<comment type="similarity">
    <text evidence="1">Belongs to the UxaA family.</text>
</comment>